<sequence length="369" mass="42722">MIFDFQVWENSTAFKDEIFSNSTINGEGNIQFDAPNATNPLGPVMQSIYDFINKENLQASTIYKKKQVVLLTDYINLNVTQIMNANSKMTDFRIVTAENMTYVYKSLTEKLINVTLFKNTLDFQVIQNNQFYLNNYSTFCKDDMPSVPLEKALIWSRPKILKIALEDLMWITICSIISVTTFGCIAYQYIKRQQRKQLALLQEIMRHPRIFKAEVDCPKVARLPWEIKSENVHIDTNFLLGEGTISNVYLGKLKGKAPILQWIDRVEMKQYQDCAVAVRISGFGFCSDPQDTAFGANSLALRYLPVRWLAPECFLGKFSYKSDRYSVMQQCFHKIPQRRLAFLQMKELFHPSTEASYHNAAFEMDELLE</sequence>
<dbReference type="Proteomes" id="UP000218231">
    <property type="component" value="Unassembled WGS sequence"/>
</dbReference>
<comment type="caution">
    <text evidence="2">The sequence shown here is derived from an EMBL/GenBank/DDBJ whole genome shotgun (WGS) entry which is preliminary data.</text>
</comment>
<dbReference type="STRING" id="2018661.A0A2A2J2A2"/>
<dbReference type="EMBL" id="LIAE01010743">
    <property type="protein sequence ID" value="PAV55896.1"/>
    <property type="molecule type" value="Genomic_DNA"/>
</dbReference>
<evidence type="ECO:0000256" key="1">
    <source>
        <dbReference type="SAM" id="Phobius"/>
    </source>
</evidence>
<dbReference type="InterPro" id="IPR011009">
    <property type="entry name" value="Kinase-like_dom_sf"/>
</dbReference>
<reference evidence="2 3" key="1">
    <citation type="journal article" date="2017" name="Curr. Biol.">
        <title>Genome architecture and evolution of a unichromosomal asexual nematode.</title>
        <authorList>
            <person name="Fradin H."/>
            <person name="Zegar C."/>
            <person name="Gutwein M."/>
            <person name="Lucas J."/>
            <person name="Kovtun M."/>
            <person name="Corcoran D."/>
            <person name="Baugh L.R."/>
            <person name="Kiontke K."/>
            <person name="Gunsalus K."/>
            <person name="Fitch D.H."/>
            <person name="Piano F."/>
        </authorList>
    </citation>
    <scope>NUCLEOTIDE SEQUENCE [LARGE SCALE GENOMIC DNA]</scope>
    <source>
        <strain evidence="2">PF1309</strain>
    </source>
</reference>
<accession>A0A2A2J2A2</accession>
<keyword evidence="1" id="KW-1133">Transmembrane helix</keyword>
<dbReference type="OrthoDB" id="5804305at2759"/>
<dbReference type="SUPFAM" id="SSF56112">
    <property type="entry name" value="Protein kinase-like (PK-like)"/>
    <property type="match status" value="1"/>
</dbReference>
<evidence type="ECO:0000313" key="2">
    <source>
        <dbReference type="EMBL" id="PAV55896.1"/>
    </source>
</evidence>
<keyword evidence="3" id="KW-1185">Reference proteome</keyword>
<gene>
    <name evidence="2" type="ORF">WR25_13812</name>
</gene>
<protein>
    <submittedName>
        <fullName evidence="2">Uncharacterized protein</fullName>
    </submittedName>
</protein>
<proteinExistence type="predicted"/>
<evidence type="ECO:0000313" key="3">
    <source>
        <dbReference type="Proteomes" id="UP000218231"/>
    </source>
</evidence>
<feature type="transmembrane region" description="Helical" evidence="1">
    <location>
        <begin position="168"/>
        <end position="190"/>
    </location>
</feature>
<dbReference type="AlphaFoldDB" id="A0A2A2J2A2"/>
<keyword evidence="1" id="KW-0472">Membrane</keyword>
<organism evidence="2 3">
    <name type="scientific">Diploscapter pachys</name>
    <dbReference type="NCBI Taxonomy" id="2018661"/>
    <lineage>
        <taxon>Eukaryota</taxon>
        <taxon>Metazoa</taxon>
        <taxon>Ecdysozoa</taxon>
        <taxon>Nematoda</taxon>
        <taxon>Chromadorea</taxon>
        <taxon>Rhabditida</taxon>
        <taxon>Rhabditina</taxon>
        <taxon>Rhabditomorpha</taxon>
        <taxon>Rhabditoidea</taxon>
        <taxon>Rhabditidae</taxon>
        <taxon>Diploscapter</taxon>
    </lineage>
</organism>
<keyword evidence="1" id="KW-0812">Transmembrane</keyword>
<name>A0A2A2J2A2_9BILA</name>